<sequence>MLVQIHKARLNGLLSAKRLSDEGFIIHSSKGLSVRFPRAVKDVATPGNVWRISGPQNEASFEVNGYTVTEDRIDVDEAELIKPNTSLIETWLQKNIDGIGEVKAGRLARNPNLLDLIENEDFDALLDLGIPSNAARQILKTFPRDEMLEAINWLAEKNFPARIAHSLSGMWKDKTVEYLEADPFVLLQFGVPFNKCCEVAESIGISRTSNVYQAAQVRDIVQKYTRKTGSTAIPVSTFHAEANRRRLNPQAILKSAADRRVLAQTPAGLQLEGPFLLEHFVAHTLKSAFNRPNGAGSLLAGWETALSDREISVFLTRFEAGISFELTSEQRQAVIGAVKSKVCAMSGGAGTGKTTILNAVLSIIDKVSLGSEVVQLALSGRAASRMSEATNRPAHTISKYIIELKRMAPERRPDQLIVVIDEASMVDIVSMYNLMSLLPSATRYIFVGDVEQLPPVGMGLVFHAIMESDIPRFHLRAVKRQGEDSGIHRFATAVRNSETTCRLPTFAESPKADCVILGTTDPTTIKELFENLGGRDDCIVLCPTDMGIDGVTNINKVIQAGYGSCRRGIQYPDEDGNLQHFVTDKGSRLHEGDAILVTKNDYALGLRNGFLGTISRAYDEPLDGSHGLAIIDGDEIQLTDEVISKLELGFAITIHKSQGSQWENVILALPASRAVERMLDKTLLYTGATRARQNLVVCCPDQEIIQRAIERGSLASTRTVNLLNHF</sequence>
<dbReference type="InterPro" id="IPR050534">
    <property type="entry name" value="Coronavir_polyprotein_1ab"/>
</dbReference>
<keyword evidence="6" id="KW-1185">Reference proteome</keyword>
<keyword evidence="2" id="KW-0067">ATP-binding</keyword>
<keyword evidence="1" id="KW-0547">Nucleotide-binding</keyword>
<dbReference type="Gene3D" id="2.30.30.940">
    <property type="match status" value="1"/>
</dbReference>
<dbReference type="Pfam" id="PF13538">
    <property type="entry name" value="UvrD_C_2"/>
    <property type="match status" value="1"/>
</dbReference>
<dbReference type="PANTHER" id="PTHR43788:SF6">
    <property type="entry name" value="DNA HELICASE B"/>
    <property type="match status" value="1"/>
</dbReference>
<name>A0A0N7M9L8_9RHOB</name>
<evidence type="ECO:0000256" key="2">
    <source>
        <dbReference type="ARBA" id="ARBA00022840"/>
    </source>
</evidence>
<dbReference type="Pfam" id="PF13604">
    <property type="entry name" value="AAA_30"/>
    <property type="match status" value="1"/>
</dbReference>
<dbReference type="InterPro" id="IPR027417">
    <property type="entry name" value="P-loop_NTPase"/>
</dbReference>
<dbReference type="AlphaFoldDB" id="A0A0N7M9L8"/>
<reference evidence="6" key="1">
    <citation type="submission" date="2015-09" db="EMBL/GenBank/DDBJ databases">
        <authorList>
            <person name="Rodrigo-Torres Lidia"/>
            <person name="Arahal R.David."/>
        </authorList>
    </citation>
    <scope>NUCLEOTIDE SEQUENCE [LARGE SCALE GENOMIC DNA]</scope>
    <source>
        <strain evidence="6">CECT 7735</strain>
    </source>
</reference>
<dbReference type="CDD" id="cd18809">
    <property type="entry name" value="SF1_C_RecD"/>
    <property type="match status" value="1"/>
</dbReference>
<dbReference type="InterPro" id="IPR027785">
    <property type="entry name" value="UvrD-like_helicase_C"/>
</dbReference>
<dbReference type="SUPFAM" id="SSF52540">
    <property type="entry name" value="P-loop containing nucleoside triphosphate hydrolases"/>
    <property type="match status" value="2"/>
</dbReference>
<dbReference type="RefSeq" id="WP_058311576.1">
    <property type="nucleotide sequence ID" value="NZ_CYTW01000002.1"/>
</dbReference>
<dbReference type="EC" id="3.1.11.5" evidence="5"/>
<feature type="domain" description="UvrD-like helicase C-terminal" evidence="3">
    <location>
        <begin position="649"/>
        <end position="697"/>
    </location>
</feature>
<dbReference type="Proteomes" id="UP000051870">
    <property type="component" value="Unassembled WGS sequence"/>
</dbReference>
<evidence type="ECO:0000259" key="4">
    <source>
        <dbReference type="Pfam" id="PF14490"/>
    </source>
</evidence>
<evidence type="ECO:0000259" key="3">
    <source>
        <dbReference type="Pfam" id="PF13538"/>
    </source>
</evidence>
<dbReference type="CDD" id="cd17933">
    <property type="entry name" value="DEXSc_RecD-like"/>
    <property type="match status" value="1"/>
</dbReference>
<keyword evidence="5" id="KW-0378">Hydrolase</keyword>
<evidence type="ECO:0000256" key="1">
    <source>
        <dbReference type="ARBA" id="ARBA00022741"/>
    </source>
</evidence>
<dbReference type="STRING" id="1715693.PH7735_02399"/>
<protein>
    <submittedName>
        <fullName evidence="5">Exodeoxyribonuclease V alpha chain</fullName>
        <ecNumber evidence="5">3.1.11.5</ecNumber>
    </submittedName>
</protein>
<evidence type="ECO:0000313" key="6">
    <source>
        <dbReference type="Proteomes" id="UP000051870"/>
    </source>
</evidence>
<gene>
    <name evidence="5" type="primary">recD</name>
    <name evidence="5" type="ORF">PH7735_02399</name>
</gene>
<dbReference type="GO" id="GO:0003678">
    <property type="term" value="F:DNA helicase activity"/>
    <property type="evidence" value="ECO:0007669"/>
    <property type="project" value="UniProtKB-ARBA"/>
</dbReference>
<dbReference type="InterPro" id="IPR029493">
    <property type="entry name" value="RecD2-like_HHH"/>
</dbReference>
<proteinExistence type="predicted"/>
<dbReference type="GO" id="GO:0008854">
    <property type="term" value="F:exodeoxyribonuclease V activity"/>
    <property type="evidence" value="ECO:0007669"/>
    <property type="project" value="UniProtKB-EC"/>
</dbReference>
<dbReference type="Pfam" id="PF14490">
    <property type="entry name" value="HHH_RecD2"/>
    <property type="match status" value="1"/>
</dbReference>
<feature type="domain" description="ATP-dependent RecD2 DNA helicase-like helix-hairpin-helix" evidence="4">
    <location>
        <begin position="146"/>
        <end position="231"/>
    </location>
</feature>
<dbReference type="GeneID" id="83881422"/>
<dbReference type="EMBL" id="CYTW01000002">
    <property type="protein sequence ID" value="CUK00997.1"/>
    <property type="molecule type" value="Genomic_DNA"/>
</dbReference>
<accession>A0A0N7M9L8</accession>
<dbReference type="GO" id="GO:0005524">
    <property type="term" value="F:ATP binding"/>
    <property type="evidence" value="ECO:0007669"/>
    <property type="project" value="UniProtKB-KW"/>
</dbReference>
<dbReference type="PANTHER" id="PTHR43788">
    <property type="entry name" value="DNA2/NAM7 HELICASE FAMILY MEMBER"/>
    <property type="match status" value="1"/>
</dbReference>
<dbReference type="Gene3D" id="3.40.50.300">
    <property type="entry name" value="P-loop containing nucleotide triphosphate hydrolases"/>
    <property type="match status" value="2"/>
</dbReference>
<evidence type="ECO:0000313" key="5">
    <source>
        <dbReference type="EMBL" id="CUK00997.1"/>
    </source>
</evidence>
<organism evidence="5 6">
    <name type="scientific">Shimia thalassica</name>
    <dbReference type="NCBI Taxonomy" id="1715693"/>
    <lineage>
        <taxon>Bacteria</taxon>
        <taxon>Pseudomonadati</taxon>
        <taxon>Pseudomonadota</taxon>
        <taxon>Alphaproteobacteria</taxon>
        <taxon>Rhodobacterales</taxon>
        <taxon>Roseobacteraceae</taxon>
    </lineage>
</organism>